<organism evidence="11 12">
    <name type="scientific">Savagea serpentis</name>
    <dbReference type="NCBI Taxonomy" id="2785297"/>
    <lineage>
        <taxon>Bacteria</taxon>
        <taxon>Bacillati</taxon>
        <taxon>Bacillota</taxon>
        <taxon>Bacilli</taxon>
        <taxon>Bacillales</taxon>
        <taxon>Caryophanaceae</taxon>
        <taxon>Savagea</taxon>
    </lineage>
</organism>
<dbReference type="GO" id="GO:0016747">
    <property type="term" value="F:acyltransferase activity, transferring groups other than amino-acyl groups"/>
    <property type="evidence" value="ECO:0007669"/>
    <property type="project" value="InterPro"/>
</dbReference>
<keyword evidence="5 9" id="KW-0812">Transmembrane</keyword>
<evidence type="ECO:0000313" key="11">
    <source>
        <dbReference type="EMBL" id="MBF4502173.1"/>
    </source>
</evidence>
<evidence type="ECO:0000256" key="8">
    <source>
        <dbReference type="ARBA" id="ARBA00023315"/>
    </source>
</evidence>
<dbReference type="Pfam" id="PF01757">
    <property type="entry name" value="Acyl_transf_3"/>
    <property type="match status" value="1"/>
</dbReference>
<dbReference type="InterPro" id="IPR050879">
    <property type="entry name" value="Acyltransferase_3"/>
</dbReference>
<dbReference type="GO" id="GO:0005886">
    <property type="term" value="C:plasma membrane"/>
    <property type="evidence" value="ECO:0007669"/>
    <property type="project" value="UniProtKB-SubCell"/>
</dbReference>
<evidence type="ECO:0000313" key="12">
    <source>
        <dbReference type="Proteomes" id="UP000622653"/>
    </source>
</evidence>
<gene>
    <name evidence="11" type="ORF">IRY55_12460</name>
</gene>
<dbReference type="GO" id="GO:0009103">
    <property type="term" value="P:lipopolysaccharide biosynthetic process"/>
    <property type="evidence" value="ECO:0007669"/>
    <property type="project" value="TreeGrafter"/>
</dbReference>
<evidence type="ECO:0000256" key="1">
    <source>
        <dbReference type="ARBA" id="ARBA00004651"/>
    </source>
</evidence>
<keyword evidence="4" id="KW-0808">Transferase</keyword>
<feature type="transmembrane region" description="Helical" evidence="9">
    <location>
        <begin position="265"/>
        <end position="288"/>
    </location>
</feature>
<keyword evidence="3" id="KW-1003">Cell membrane</keyword>
<feature type="transmembrane region" description="Helical" evidence="9">
    <location>
        <begin position="333"/>
        <end position="354"/>
    </location>
</feature>
<evidence type="ECO:0000256" key="2">
    <source>
        <dbReference type="ARBA" id="ARBA00007400"/>
    </source>
</evidence>
<evidence type="ECO:0000256" key="4">
    <source>
        <dbReference type="ARBA" id="ARBA00022679"/>
    </source>
</evidence>
<dbReference type="RefSeq" id="WP_194563659.1">
    <property type="nucleotide sequence ID" value="NZ_JADKPV010000009.1"/>
</dbReference>
<dbReference type="Proteomes" id="UP000622653">
    <property type="component" value="Unassembled WGS sequence"/>
</dbReference>
<feature type="transmembrane region" description="Helical" evidence="9">
    <location>
        <begin position="37"/>
        <end position="62"/>
    </location>
</feature>
<proteinExistence type="inferred from homology"/>
<evidence type="ECO:0000256" key="6">
    <source>
        <dbReference type="ARBA" id="ARBA00022989"/>
    </source>
</evidence>
<dbReference type="AlphaFoldDB" id="A0A8J7GA98"/>
<accession>A0A8J7GA98</accession>
<comment type="subcellular location">
    <subcellularLocation>
        <location evidence="1">Cell membrane</location>
        <topology evidence="1">Multi-pass membrane protein</topology>
    </subcellularLocation>
</comment>
<keyword evidence="6 9" id="KW-1133">Transmembrane helix</keyword>
<keyword evidence="8" id="KW-0012">Acyltransferase</keyword>
<dbReference type="InterPro" id="IPR002656">
    <property type="entry name" value="Acyl_transf_3_dom"/>
</dbReference>
<evidence type="ECO:0000256" key="7">
    <source>
        <dbReference type="ARBA" id="ARBA00023136"/>
    </source>
</evidence>
<protein>
    <submittedName>
        <fullName evidence="11">Acetyltransferase</fullName>
    </submittedName>
</protein>
<feature type="transmembrane region" description="Helical" evidence="9">
    <location>
        <begin position="83"/>
        <end position="101"/>
    </location>
</feature>
<evidence type="ECO:0000256" key="3">
    <source>
        <dbReference type="ARBA" id="ARBA00022475"/>
    </source>
</evidence>
<feature type="transmembrane region" description="Helical" evidence="9">
    <location>
        <begin position="239"/>
        <end position="259"/>
    </location>
</feature>
<dbReference type="CDD" id="cd01840">
    <property type="entry name" value="SGNH_hydrolase_yrhL_like"/>
    <property type="match status" value="1"/>
</dbReference>
<comment type="caution">
    <text evidence="11">The sequence shown here is derived from an EMBL/GenBank/DDBJ whole genome shotgun (WGS) entry which is preliminary data.</text>
</comment>
<reference evidence="11" key="1">
    <citation type="submission" date="2020-11" db="EMBL/GenBank/DDBJ databases">
        <title>Multidrug resistant novel bacterium Savagea serpentis sp. nov., isolated from the scats of a vine snake (Ahaetulla nasuta).</title>
        <authorList>
            <person name="Venkata Ramana V."/>
            <person name="Vikas Patil S."/>
            <person name="Yogita Lugani V."/>
        </authorList>
    </citation>
    <scope>NUCLEOTIDE SEQUENCE</scope>
    <source>
        <strain evidence="11">SN6</strain>
    </source>
</reference>
<feature type="domain" description="Acyltransferase 3" evidence="10">
    <location>
        <begin position="16"/>
        <end position="347"/>
    </location>
</feature>
<feature type="transmembrane region" description="Helical" evidence="9">
    <location>
        <begin position="309"/>
        <end position="327"/>
    </location>
</feature>
<evidence type="ECO:0000256" key="9">
    <source>
        <dbReference type="SAM" id="Phobius"/>
    </source>
</evidence>
<comment type="similarity">
    <text evidence="2">Belongs to the acyltransferase 3 family.</text>
</comment>
<dbReference type="PANTHER" id="PTHR23028:SF53">
    <property type="entry name" value="ACYL_TRANSF_3 DOMAIN-CONTAINING PROTEIN"/>
    <property type="match status" value="1"/>
</dbReference>
<dbReference type="SUPFAM" id="SSF52266">
    <property type="entry name" value="SGNH hydrolase"/>
    <property type="match status" value="1"/>
</dbReference>
<dbReference type="EMBL" id="JADKPV010000009">
    <property type="protein sequence ID" value="MBF4502173.1"/>
    <property type="molecule type" value="Genomic_DNA"/>
</dbReference>
<evidence type="ECO:0000256" key="5">
    <source>
        <dbReference type="ARBA" id="ARBA00022692"/>
    </source>
</evidence>
<keyword evidence="7 9" id="KW-0472">Membrane</keyword>
<dbReference type="PANTHER" id="PTHR23028">
    <property type="entry name" value="ACETYLTRANSFERASE"/>
    <property type="match status" value="1"/>
</dbReference>
<feature type="transmembrane region" description="Helical" evidence="9">
    <location>
        <begin position="12"/>
        <end position="31"/>
    </location>
</feature>
<feature type="transmembrane region" description="Helical" evidence="9">
    <location>
        <begin position="153"/>
        <end position="169"/>
    </location>
</feature>
<feature type="transmembrane region" description="Helical" evidence="9">
    <location>
        <begin position="174"/>
        <end position="194"/>
    </location>
</feature>
<dbReference type="InterPro" id="IPR036514">
    <property type="entry name" value="SGNH_hydro_sf"/>
</dbReference>
<name>A0A8J7GA98_9BACL</name>
<evidence type="ECO:0000259" key="10">
    <source>
        <dbReference type="Pfam" id="PF01757"/>
    </source>
</evidence>
<dbReference type="Gene3D" id="3.40.50.1110">
    <property type="entry name" value="SGNH hydrolase"/>
    <property type="match status" value="1"/>
</dbReference>
<sequence>MKRQPSIHNERRYMTGLDGLRAIAVIAVLFYHMNFPWASGGFLGVTLFFVLSGYLITDLLVAEWKRDQTIDFKRFWFRRARRLLPAMYVMVIAVTAWITLFDRQLVHTLKEDLLSVFLYFSNWWFIYKDVSYFETYDSPSVVTHFWSLAVEEQFYIIWPIILFTLFFLFRKKRVVGFILFFMMLASTVWMGILYEPGEDPTRVYYGTDTRAFSLLVGALLAFVWPSRQLSANVGKGAKTLLDVVGFTSLMLIFILIKTIDQFDSILYYGGMLFISGLMAIAIAVAAHPSSTFGRLLSIKPLEWVGLRSYGIYLWHYPIIMLVGSSYYNDGTWSLTVVVQIILVLIMSNLSWTLIEDPIRRGRMKQWMVAIRKRQTTVMEALLSTRRRWQPLLLLLPIATYGIIFAEPYAKSAHIEADLEAALTEQFEQEQAARLEQQEKERAAREVAEQEILAELYKEPIVFIGDSVALTAIPYLQELFPAGEIDVQIGRQFRAAPEIIEQLDKQGKLHNYVIFSLGTNGVFNEQIAKKMIEQLGPERHIFFVNTRMPDHWQDRVNGTLQKIANHYEHVHLIDWYNLSANYLDHFEPDLTHLKPSGGQKYAEMIAKALEEHALNR</sequence>
<keyword evidence="12" id="KW-1185">Reference proteome</keyword>